<dbReference type="InterPro" id="IPR039426">
    <property type="entry name" value="TonB-dep_rcpt-like"/>
</dbReference>
<keyword evidence="4 7" id="KW-0812">Transmembrane</keyword>
<dbReference type="InterPro" id="IPR023996">
    <property type="entry name" value="TonB-dep_OMP_SusC/RagA"/>
</dbReference>
<dbReference type="Pfam" id="PF13715">
    <property type="entry name" value="CarbopepD_reg_2"/>
    <property type="match status" value="1"/>
</dbReference>
<dbReference type="Gene3D" id="2.170.130.10">
    <property type="entry name" value="TonB-dependent receptor, plug domain"/>
    <property type="match status" value="1"/>
</dbReference>
<evidence type="ECO:0000256" key="5">
    <source>
        <dbReference type="ARBA" id="ARBA00023136"/>
    </source>
</evidence>
<evidence type="ECO:0000256" key="1">
    <source>
        <dbReference type="ARBA" id="ARBA00004571"/>
    </source>
</evidence>
<dbReference type="SUPFAM" id="SSF49464">
    <property type="entry name" value="Carboxypeptidase regulatory domain-like"/>
    <property type="match status" value="1"/>
</dbReference>
<dbReference type="InterPro" id="IPR023997">
    <property type="entry name" value="TonB-dep_OMP_SusC/RagA_CS"/>
</dbReference>
<dbReference type="Gene3D" id="2.40.170.20">
    <property type="entry name" value="TonB-dependent receptor, beta-barrel domain"/>
    <property type="match status" value="1"/>
</dbReference>
<accession>A0ABU9E2L7</accession>
<dbReference type="InterPro" id="IPR012910">
    <property type="entry name" value="Plug_dom"/>
</dbReference>
<comment type="subcellular location">
    <subcellularLocation>
        <location evidence="1 7">Cell outer membrane</location>
        <topology evidence="1 7">Multi-pass membrane protein</topology>
    </subcellularLocation>
</comment>
<keyword evidence="2 7" id="KW-0813">Transport</keyword>
<dbReference type="SUPFAM" id="SSF56935">
    <property type="entry name" value="Porins"/>
    <property type="match status" value="1"/>
</dbReference>
<feature type="chain" id="PRO_5046356029" evidence="8">
    <location>
        <begin position="20"/>
        <end position="990"/>
    </location>
</feature>
<feature type="domain" description="TonB-dependent receptor plug" evidence="9">
    <location>
        <begin position="110"/>
        <end position="213"/>
    </location>
</feature>
<dbReference type="EMBL" id="JBBPCB010000003">
    <property type="protein sequence ID" value="MEK8179792.1"/>
    <property type="molecule type" value="Genomic_DNA"/>
</dbReference>
<gene>
    <name evidence="10" type="ORF">WMW71_05520</name>
</gene>
<evidence type="ECO:0000256" key="4">
    <source>
        <dbReference type="ARBA" id="ARBA00022692"/>
    </source>
</evidence>
<dbReference type="NCBIfam" id="TIGR04056">
    <property type="entry name" value="OMP_RagA_SusC"/>
    <property type="match status" value="1"/>
</dbReference>
<keyword evidence="5 7" id="KW-0472">Membrane</keyword>
<keyword evidence="3 7" id="KW-1134">Transmembrane beta strand</keyword>
<feature type="signal peptide" evidence="8">
    <location>
        <begin position="1"/>
        <end position="19"/>
    </location>
</feature>
<evidence type="ECO:0000313" key="11">
    <source>
        <dbReference type="Proteomes" id="UP001491349"/>
    </source>
</evidence>
<evidence type="ECO:0000256" key="8">
    <source>
        <dbReference type="SAM" id="SignalP"/>
    </source>
</evidence>
<dbReference type="PROSITE" id="PS51257">
    <property type="entry name" value="PROKAR_LIPOPROTEIN"/>
    <property type="match status" value="1"/>
</dbReference>
<evidence type="ECO:0000256" key="3">
    <source>
        <dbReference type="ARBA" id="ARBA00022452"/>
    </source>
</evidence>
<evidence type="ECO:0000313" key="10">
    <source>
        <dbReference type="EMBL" id="MEK8179792.1"/>
    </source>
</evidence>
<proteinExistence type="inferred from homology"/>
<dbReference type="Proteomes" id="UP001491349">
    <property type="component" value="Unassembled WGS sequence"/>
</dbReference>
<organism evidence="10 11">
    <name type="scientific">Flavobacterium buctense</name>
    <dbReference type="NCBI Taxonomy" id="1648146"/>
    <lineage>
        <taxon>Bacteria</taxon>
        <taxon>Pseudomonadati</taxon>
        <taxon>Bacteroidota</taxon>
        <taxon>Flavobacteriia</taxon>
        <taxon>Flavobacteriales</taxon>
        <taxon>Flavobacteriaceae</taxon>
        <taxon>Flavobacterium</taxon>
    </lineage>
</organism>
<dbReference type="Pfam" id="PF07715">
    <property type="entry name" value="Plug"/>
    <property type="match status" value="1"/>
</dbReference>
<dbReference type="RefSeq" id="WP_187660274.1">
    <property type="nucleotide sequence ID" value="NZ_JACTAB010000004.1"/>
</dbReference>
<evidence type="ECO:0000256" key="7">
    <source>
        <dbReference type="PROSITE-ProRule" id="PRU01360"/>
    </source>
</evidence>
<name>A0ABU9E2L7_9FLAO</name>
<protein>
    <submittedName>
        <fullName evidence="10">SusC/RagA family TonB-linked outer membrane protein</fullName>
    </submittedName>
</protein>
<keyword evidence="6 7" id="KW-0998">Cell outer membrane</keyword>
<dbReference type="PROSITE" id="PS52016">
    <property type="entry name" value="TONB_DEPENDENT_REC_3"/>
    <property type="match status" value="1"/>
</dbReference>
<keyword evidence="11" id="KW-1185">Reference proteome</keyword>
<comment type="similarity">
    <text evidence="7">Belongs to the TonB-dependent receptor family.</text>
</comment>
<dbReference type="NCBIfam" id="TIGR04057">
    <property type="entry name" value="SusC_RagA_signa"/>
    <property type="match status" value="1"/>
</dbReference>
<evidence type="ECO:0000256" key="2">
    <source>
        <dbReference type="ARBA" id="ARBA00022448"/>
    </source>
</evidence>
<dbReference type="InterPro" id="IPR037066">
    <property type="entry name" value="Plug_dom_sf"/>
</dbReference>
<evidence type="ECO:0000256" key="6">
    <source>
        <dbReference type="ARBA" id="ARBA00023237"/>
    </source>
</evidence>
<reference evidence="10 11" key="1">
    <citation type="submission" date="2024-04" db="EMBL/GenBank/DDBJ databases">
        <title>draft genome sequnece of Flavobacterium buctense JCM 30750.</title>
        <authorList>
            <person name="Kim D.-U."/>
        </authorList>
    </citation>
    <scope>NUCLEOTIDE SEQUENCE [LARGE SCALE GENOMIC DNA]</scope>
    <source>
        <strain evidence="10 11">JCM 30750</strain>
    </source>
</reference>
<sequence length="990" mass="109790">MKIFLAYFLLLTFGCVTYAQEVKGKVIDVNGMPLPGTNVVVKGKNISTSTDFDGVFSLKADTNDIIEFSMIGFETISLKAQSNMTVTLNESNQLLKEVIVVGYGTKKAGSITGSVAQIKATEIVKTPAQSAIQAIQGKAAGVNIVTNDEPGANPSIRIRGLGTVLGGRDPLYIIDGLEASSLNGLSPNEIETIDILKDASSLAIYGQKGSNGVVVVSTKKGKSGKLKMDYNSYYGLKMIQREVEMSDAYRYVYYNNTALGSSSYFNFDQPYNTNWLDEITSNGEVVSHNISLSGGSENASFYFGATNLKEKGILNGTEFERTNLNSRNEYSFFDKKLKISQSVNLSIVKNTPKPLSAFTNAYKQSPIVPVRFDNGRWGVPLRNPSTGQVDINGNDRFNNVGNPAAQLFYTNEKNKNLVLFGNIGAEMQVTKELKFNSNFGATFDWSKGYTFTPSREIWLSQNPTEEIADYPVAEPINILQQRRGDSYRWNWDNYFTYSKLFGKHDLKATVGMNRSTSNITENLSASRWNVPAQSNYWSLDLSTYNNEVAPGSIVSNKRETPLVSLAYFGRLDYEYNEKYLFSATIRREGISTFQESKRWAVFPAFSGGWIMSNEDFLKEVSFLNYLKIRGGYGEVGNGNSLYALNIPVFAAGYNYTFGANETIFPGNNQPYQVDPNLTWETMKEIDFGIDFKVLGNKLSGSIDFYDRKSENVILPVELPDVLSPEPVTLNTGTVSNKGLELSLKWSKEINDNWSYSINGNISFNKNELTGVNNAYFADYIGGSINNGQWTKQVLVGESLGSFYVYQVTGIDGDGNFTYSDERVVAGSYLPTYTYGLSFAINYKKFDFSVDTYGVGGNKLYNGKKAQRFGGENVEYDVLEDFWTPGNPNPNAANPAPFNIVPRSSTYYIEDGAYLRINNITLGYTFPKFFGQIDKVRLYATAINPFIFTKYSGYSPELSGNNNADPLGSAGIELDAYPTNKTFLLGLNVSF</sequence>
<dbReference type="InterPro" id="IPR008969">
    <property type="entry name" value="CarboxyPept-like_regulatory"/>
</dbReference>
<dbReference type="InterPro" id="IPR036942">
    <property type="entry name" value="Beta-barrel_TonB_sf"/>
</dbReference>
<keyword evidence="8" id="KW-0732">Signal</keyword>
<evidence type="ECO:0000259" key="9">
    <source>
        <dbReference type="Pfam" id="PF07715"/>
    </source>
</evidence>
<comment type="caution">
    <text evidence="10">The sequence shown here is derived from an EMBL/GenBank/DDBJ whole genome shotgun (WGS) entry which is preliminary data.</text>
</comment>